<organism evidence="1 2">
    <name type="scientific">Thioalkalivibrio paradoxus ARh 1</name>
    <dbReference type="NCBI Taxonomy" id="713585"/>
    <lineage>
        <taxon>Bacteria</taxon>
        <taxon>Pseudomonadati</taxon>
        <taxon>Pseudomonadota</taxon>
        <taxon>Gammaproteobacteria</taxon>
        <taxon>Chromatiales</taxon>
        <taxon>Ectothiorhodospiraceae</taxon>
        <taxon>Thioalkalivibrio</taxon>
    </lineage>
</organism>
<dbReference type="STRING" id="713585.THITH_08230"/>
<dbReference type="Proteomes" id="UP000005289">
    <property type="component" value="Chromosome"/>
</dbReference>
<keyword evidence="2" id="KW-1185">Reference proteome</keyword>
<reference evidence="1 2" key="1">
    <citation type="submission" date="2013-12" db="EMBL/GenBank/DDBJ databases">
        <authorList>
            <consortium name="DOE Joint Genome Institute"/>
            <person name="Muyzer G."/>
            <person name="Huntemann M."/>
            <person name="Han J."/>
            <person name="Chen A."/>
            <person name="Kyrpides N."/>
            <person name="Mavromatis K."/>
            <person name="Markowitz V."/>
            <person name="Palaniappan K."/>
            <person name="Ivanova N."/>
            <person name="Schaumberg A."/>
            <person name="Pati A."/>
            <person name="Liolios K."/>
            <person name="Nordberg H.P."/>
            <person name="Cantor M.N."/>
            <person name="Hua S.X."/>
            <person name="Woyke T."/>
        </authorList>
    </citation>
    <scope>NUCLEOTIDE SEQUENCE [LARGE SCALE GENOMIC DNA]</scope>
    <source>
        <strain evidence="1 2">ARh 1</strain>
    </source>
</reference>
<accession>W0DN02</accession>
<dbReference type="RefSeq" id="WP_006747604.1">
    <property type="nucleotide sequence ID" value="NZ_CP007029.1"/>
</dbReference>
<dbReference type="HOGENOM" id="CLU_042901_0_0_6"/>
<dbReference type="AlphaFoldDB" id="W0DN02"/>
<evidence type="ECO:0000313" key="1">
    <source>
        <dbReference type="EMBL" id="AHE98255.1"/>
    </source>
</evidence>
<evidence type="ECO:0000313" key="2">
    <source>
        <dbReference type="Proteomes" id="UP000005289"/>
    </source>
</evidence>
<proteinExistence type="predicted"/>
<protein>
    <submittedName>
        <fullName evidence="1">Uncharacterized protein</fullName>
    </submittedName>
</protein>
<name>W0DN02_9GAMM</name>
<dbReference type="EMBL" id="CP007029">
    <property type="protein sequence ID" value="AHE98255.1"/>
    <property type="molecule type" value="Genomic_DNA"/>
</dbReference>
<gene>
    <name evidence="1" type="ORF">THITH_08230</name>
</gene>
<dbReference type="KEGG" id="tti:THITH_08230"/>
<sequence length="418" mass="47305">MSEYQYYEFSAVDRPLSPREQTELRRYSSRARITPGGFVNEYHWGDLKADPLALMQHYFDAHVYSANWGTCRLLLRLPRSCFDDGMLADYAALTPRDDLSGYPSPFRALDCAEHWILDWWFNDESRSRQRFWIDDDGPGWMARLLPLREELLRGDTRPLYLGWLARVSEGEFDAEEPEPPRPAGLGALTPAQQALAEFLLLDPDLVAAAAVASPELPSPQAAELDVDAWLATQTADALRAPLRLMLLGQPLAAERRLHGEFLAWQRKQHPMLPGSDRRTLAEIEAGVEAARSLRLEREREARAAEEAKRQAERARYLSTVAQQADGVWDEIDTLLERRSGAAYDEALQRLQDLAEALQAAEREPEFRRNLQKLLAAHGGRPAWMKRLEKAGFLPCQSVNAVTIDWDRMPGRSEAGTGS</sequence>